<comment type="similarity">
    <text evidence="1">Belongs to the NAD(P)H dehydrogenase (quinone) family.</text>
</comment>
<evidence type="ECO:0000256" key="1">
    <source>
        <dbReference type="ARBA" id="ARBA00006252"/>
    </source>
</evidence>
<dbReference type="InterPro" id="IPR029039">
    <property type="entry name" value="Flavoprotein-like_sf"/>
</dbReference>
<keyword evidence="5" id="KW-1185">Reference proteome</keyword>
<dbReference type="InterPro" id="IPR051545">
    <property type="entry name" value="NAD(P)H_dehydrogenase_qn"/>
</dbReference>
<dbReference type="EC" id="1.6.99.-" evidence="4"/>
<accession>A0ABV5GN15</accession>
<protein>
    <submittedName>
        <fullName evidence="4">NAD(P)H-dependent oxidoreductase</fullName>
        <ecNumber evidence="4">1.-.-.-</ecNumber>
        <ecNumber evidence="4">1.6.99.-</ecNumber>
    </submittedName>
</protein>
<reference evidence="4 5" key="1">
    <citation type="submission" date="2024-09" db="EMBL/GenBank/DDBJ databases">
        <authorList>
            <person name="Sun Q."/>
            <person name="Mori K."/>
        </authorList>
    </citation>
    <scope>NUCLEOTIDE SEQUENCE [LARGE SCALE GENOMIC DNA]</scope>
    <source>
        <strain evidence="4 5">CECT 7955</strain>
    </source>
</reference>
<dbReference type="Gene3D" id="3.40.50.360">
    <property type="match status" value="1"/>
</dbReference>
<dbReference type="RefSeq" id="WP_236456798.1">
    <property type="nucleotide sequence ID" value="NZ_CBCSGE010000018.1"/>
</dbReference>
<gene>
    <name evidence="4" type="ORF">ACFFVF_09620</name>
</gene>
<dbReference type="PANTHER" id="PTHR10204">
    <property type="entry name" value="NAD P H OXIDOREDUCTASE-RELATED"/>
    <property type="match status" value="1"/>
</dbReference>
<organism evidence="4 5">
    <name type="scientific">Flavobacterium jumunjinense</name>
    <dbReference type="NCBI Taxonomy" id="998845"/>
    <lineage>
        <taxon>Bacteria</taxon>
        <taxon>Pseudomonadati</taxon>
        <taxon>Bacteroidota</taxon>
        <taxon>Flavobacteriia</taxon>
        <taxon>Flavobacteriales</taxon>
        <taxon>Flavobacteriaceae</taxon>
        <taxon>Flavobacterium</taxon>
    </lineage>
</organism>
<sequence>MKNIVIINGNPNSESFNFALAEAYKQGAKTTNASIEEINIRELQFNPNLEFGYQKRTELEPDLLDAIDKIKKADHLVWVFPMWWYGYPAIMKGFIDRTFLPGITFDFKEGKALPEKLLKGKTARIIITSDTPKWYDSLFMKSPAINQFKKGTLQFCGINPVKVTYLSVVKNATISQRKKWLEEITILGKQLK</sequence>
<dbReference type="Proteomes" id="UP001589607">
    <property type="component" value="Unassembled WGS sequence"/>
</dbReference>
<dbReference type="SUPFAM" id="SSF52218">
    <property type="entry name" value="Flavoproteins"/>
    <property type="match status" value="1"/>
</dbReference>
<dbReference type="EC" id="1.-.-.-" evidence="4"/>
<dbReference type="GO" id="GO:0016491">
    <property type="term" value="F:oxidoreductase activity"/>
    <property type="evidence" value="ECO:0007669"/>
    <property type="project" value="UniProtKB-KW"/>
</dbReference>
<evidence type="ECO:0000313" key="5">
    <source>
        <dbReference type="Proteomes" id="UP001589607"/>
    </source>
</evidence>
<dbReference type="InterPro" id="IPR003680">
    <property type="entry name" value="Flavodoxin_fold"/>
</dbReference>
<dbReference type="EMBL" id="JBHMEY010000020">
    <property type="protein sequence ID" value="MFB9096773.1"/>
    <property type="molecule type" value="Genomic_DNA"/>
</dbReference>
<comment type="caution">
    <text evidence="4">The sequence shown here is derived from an EMBL/GenBank/DDBJ whole genome shotgun (WGS) entry which is preliminary data.</text>
</comment>
<dbReference type="Pfam" id="PF02525">
    <property type="entry name" value="Flavodoxin_2"/>
    <property type="match status" value="1"/>
</dbReference>
<evidence type="ECO:0000259" key="3">
    <source>
        <dbReference type="Pfam" id="PF02525"/>
    </source>
</evidence>
<name>A0ABV5GN15_9FLAO</name>
<evidence type="ECO:0000313" key="4">
    <source>
        <dbReference type="EMBL" id="MFB9096773.1"/>
    </source>
</evidence>
<keyword evidence="2 4" id="KW-0560">Oxidoreductase</keyword>
<proteinExistence type="inferred from homology"/>
<evidence type="ECO:0000256" key="2">
    <source>
        <dbReference type="ARBA" id="ARBA00023002"/>
    </source>
</evidence>
<dbReference type="PANTHER" id="PTHR10204:SF34">
    <property type="entry name" value="NAD(P)H DEHYDROGENASE [QUINONE] 1 ISOFORM 1"/>
    <property type="match status" value="1"/>
</dbReference>
<feature type="domain" description="Flavodoxin-like fold" evidence="3">
    <location>
        <begin position="2"/>
        <end position="176"/>
    </location>
</feature>